<evidence type="ECO:0000313" key="4">
    <source>
        <dbReference type="Proteomes" id="UP000829196"/>
    </source>
</evidence>
<organism evidence="3 4">
    <name type="scientific">Dendrobium nobile</name>
    <name type="common">Orchid</name>
    <dbReference type="NCBI Taxonomy" id="94219"/>
    <lineage>
        <taxon>Eukaryota</taxon>
        <taxon>Viridiplantae</taxon>
        <taxon>Streptophyta</taxon>
        <taxon>Embryophyta</taxon>
        <taxon>Tracheophyta</taxon>
        <taxon>Spermatophyta</taxon>
        <taxon>Magnoliopsida</taxon>
        <taxon>Liliopsida</taxon>
        <taxon>Asparagales</taxon>
        <taxon>Orchidaceae</taxon>
        <taxon>Epidendroideae</taxon>
        <taxon>Malaxideae</taxon>
        <taxon>Dendrobiinae</taxon>
        <taxon>Dendrobium</taxon>
    </lineage>
</organism>
<dbReference type="AlphaFoldDB" id="A0A8T3C0H1"/>
<protein>
    <recommendedName>
        <fullName evidence="2">DUF4283 domain-containing protein</fullName>
    </recommendedName>
</protein>
<dbReference type="PANTHER" id="PTHR31286:SF179">
    <property type="entry name" value="RNASE H TYPE-1 DOMAIN-CONTAINING PROTEIN"/>
    <property type="match status" value="1"/>
</dbReference>
<dbReference type="Pfam" id="PF14111">
    <property type="entry name" value="DUF4283"/>
    <property type="match status" value="1"/>
</dbReference>
<accession>A0A8T3C0H1</accession>
<dbReference type="InterPro" id="IPR040256">
    <property type="entry name" value="At4g02000-like"/>
</dbReference>
<feature type="compositionally biased region" description="Basic residues" evidence="1">
    <location>
        <begin position="11"/>
        <end position="26"/>
    </location>
</feature>
<evidence type="ECO:0000259" key="2">
    <source>
        <dbReference type="Pfam" id="PF14111"/>
    </source>
</evidence>
<dbReference type="OrthoDB" id="10679182at2759"/>
<dbReference type="EMBL" id="JAGYWB010000005">
    <property type="protein sequence ID" value="KAI0522899.1"/>
    <property type="molecule type" value="Genomic_DNA"/>
</dbReference>
<evidence type="ECO:0000313" key="3">
    <source>
        <dbReference type="EMBL" id="KAI0522899.1"/>
    </source>
</evidence>
<feature type="region of interest" description="Disordered" evidence="1">
    <location>
        <begin position="1"/>
        <end position="34"/>
    </location>
</feature>
<evidence type="ECO:0000256" key="1">
    <source>
        <dbReference type="SAM" id="MobiDB-lite"/>
    </source>
</evidence>
<name>A0A8T3C0H1_DENNO</name>
<proteinExistence type="predicted"/>
<dbReference type="InterPro" id="IPR025558">
    <property type="entry name" value="DUF4283"/>
</dbReference>
<feature type="domain" description="DUF4283" evidence="2">
    <location>
        <begin position="119"/>
        <end position="197"/>
    </location>
</feature>
<gene>
    <name evidence="3" type="ORF">KFK09_005288</name>
</gene>
<dbReference type="PANTHER" id="PTHR31286">
    <property type="entry name" value="GLYCINE-RICH CELL WALL STRUCTURAL PROTEIN 1.8-LIKE"/>
    <property type="match status" value="1"/>
</dbReference>
<keyword evidence="4" id="KW-1185">Reference proteome</keyword>
<comment type="caution">
    <text evidence="3">The sequence shown here is derived from an EMBL/GenBank/DDBJ whole genome shotgun (WGS) entry which is preliminary data.</text>
</comment>
<reference evidence="3" key="1">
    <citation type="journal article" date="2022" name="Front. Genet.">
        <title>Chromosome-Scale Assembly of the Dendrobium nobile Genome Provides Insights Into the Molecular Mechanism of the Biosynthesis of the Medicinal Active Ingredient of Dendrobium.</title>
        <authorList>
            <person name="Xu Q."/>
            <person name="Niu S.-C."/>
            <person name="Li K.-L."/>
            <person name="Zheng P.-J."/>
            <person name="Zhang X.-J."/>
            <person name="Jia Y."/>
            <person name="Liu Y."/>
            <person name="Niu Y.-X."/>
            <person name="Yu L.-H."/>
            <person name="Chen D.-F."/>
            <person name="Zhang G.-Q."/>
        </authorList>
    </citation>
    <scope>NUCLEOTIDE SEQUENCE</scope>
    <source>
        <tissue evidence="3">Leaf</tissue>
    </source>
</reference>
<sequence>MRTPTRETIRARRAKGRPKSHPRGRHSQSSQHISPPIHRSNLILRLSSLLDLYGDRGKSLKRSWFFLFGKCSSRIFKDALAGASQGLPSFPDLKISSHRGSPALWISEEEINSLVIPFEFSLVGKFPNSRPSVDAIRKFFFNLKLNGECSVIVLNPMHVLIKLVDDLYYCRVFSHRSYFVNNCFMKLVKWSSTFDVEVESPIIPIWISFSHLQPHLFSSRILHSRISIFGWPLKTDNSILIGSHPSVARVSWWSHSKVNCRSLNPHLNTSHTTNPPPIIKNVKSSLSNEGIINGGDVVLLLFGSDDVHSSKLVVSVSEDSNVIGHIEENLCVVNASSDDLEVVDHVVTISACLVHEDVENNSLAVVLKDSLCLTPGFVWNGQYIYFYYFFKEELKAHLDLSLHEFCSNRSDWLDEHLSSHGEGEGDQLKGCDEEFDDLFNLKVNRIVEKAFSNRGGKCRVLDASCRLCALLVFPSLDAPAWWLGGC</sequence>
<feature type="compositionally biased region" description="Basic and acidic residues" evidence="1">
    <location>
        <begin position="1"/>
        <end position="10"/>
    </location>
</feature>
<dbReference type="Proteomes" id="UP000829196">
    <property type="component" value="Unassembled WGS sequence"/>
</dbReference>